<dbReference type="EMBL" id="FJUW01000026">
    <property type="protein sequence ID" value="CZT02834.1"/>
    <property type="molecule type" value="Genomic_DNA"/>
</dbReference>
<comment type="caution">
    <text evidence="2">The sequence shown here is derived from an EMBL/GenBank/DDBJ whole genome shotgun (WGS) entry which is preliminary data.</text>
</comment>
<keyword evidence="3" id="KW-1185">Reference proteome</keyword>
<sequence length="714" mass="79153">MATPSFKPPLPKILPSHTSRKRAVHRPPLPPIPPYRRPWITSAVISHLVHAAKTQYLPSPTSHYPVPLGILLPLQEEWYHIVHDTFNHFQSALKCLECGDRAEWCSDEGVVWYLESLREEMDSTDAEDVEEGKCERWDGGFERLRGILAERIGREGIVGGCWLGVGEEGEGEMSQDERGGDVAMHGGVDGAEELSCEGDLVQEHKPSHEGELVVRAGENDQYAEHVQVIEGLEALHERGAVLTADGFVRYGSTLWGSVDDEPLEKDPAGEGTLADRHVRFKSLLWESDDEDPLHVDNPGERSSRGVSMKQNSIVRELIENIDFVALIEHDEDFDFEENVECDPGGLSTAETDVEDSMIGEEVEIAGLFSASLNGAKDGANESAEQAVADNVRTLVVCDDGIEICDLLGSCQKAKGIFEAGLDTEAMEDIWLPDEAKLNAVMEWVARSRGDNAEPSNSEWAPDSQADVEMDLDELFGSDEHIDEYLEEKPDGFHQNEARNEMDFEPDTVKIEESKTSDSDSNSDAEKSEKVHDFASAGDDAQTIQSDEDNQNHNIELNPEWHAARGSDDPALWEDIYQEPIKDEDDEDEPGLLGYWNLPGLPTKCRESSDTGMDRHAQGEISDGDQESVEVDREEEYGGKIEEENDDEDHLESSQDTATTDLMDNVIIEPPPDTRESNGVTIPDEGAPYIPVGYGAQFHGVRICQGDESEESEEE</sequence>
<dbReference type="Proteomes" id="UP000178129">
    <property type="component" value="Unassembled WGS sequence"/>
</dbReference>
<accession>A0A1E1KX65</accession>
<feature type="region of interest" description="Disordered" evidence="1">
    <location>
        <begin position="488"/>
        <end position="687"/>
    </location>
</feature>
<proteinExistence type="predicted"/>
<protein>
    <submittedName>
        <fullName evidence="2">Uncharacterized protein</fullName>
    </submittedName>
</protein>
<gene>
    <name evidence="2" type="ORF">RCO7_05960</name>
</gene>
<dbReference type="InParanoid" id="A0A1E1KX65"/>
<name>A0A1E1KX65_9HELO</name>
<evidence type="ECO:0000256" key="1">
    <source>
        <dbReference type="SAM" id="MobiDB-lite"/>
    </source>
</evidence>
<feature type="compositionally biased region" description="Pro residues" evidence="1">
    <location>
        <begin position="1"/>
        <end position="12"/>
    </location>
</feature>
<reference evidence="3" key="1">
    <citation type="submission" date="2016-03" db="EMBL/GenBank/DDBJ databases">
        <authorList>
            <person name="Ploux O."/>
        </authorList>
    </citation>
    <scope>NUCLEOTIDE SEQUENCE [LARGE SCALE GENOMIC DNA]</scope>
    <source>
        <strain evidence="3">UK7</strain>
    </source>
</reference>
<dbReference type="AlphaFoldDB" id="A0A1E1KX65"/>
<feature type="compositionally biased region" description="Acidic residues" evidence="1">
    <location>
        <begin position="621"/>
        <end position="634"/>
    </location>
</feature>
<feature type="compositionally biased region" description="Basic and acidic residues" evidence="1">
    <location>
        <begin position="488"/>
        <end position="532"/>
    </location>
</feature>
<feature type="region of interest" description="Disordered" evidence="1">
    <location>
        <begin position="1"/>
        <end position="29"/>
    </location>
</feature>
<organism evidence="2 3">
    <name type="scientific">Rhynchosporium graminicola</name>
    <dbReference type="NCBI Taxonomy" id="2792576"/>
    <lineage>
        <taxon>Eukaryota</taxon>
        <taxon>Fungi</taxon>
        <taxon>Dikarya</taxon>
        <taxon>Ascomycota</taxon>
        <taxon>Pezizomycotina</taxon>
        <taxon>Leotiomycetes</taxon>
        <taxon>Helotiales</taxon>
        <taxon>Ploettnerulaceae</taxon>
        <taxon>Rhynchosporium</taxon>
    </lineage>
</organism>
<evidence type="ECO:0000313" key="3">
    <source>
        <dbReference type="Proteomes" id="UP000178129"/>
    </source>
</evidence>
<feature type="compositionally biased region" description="Basic and acidic residues" evidence="1">
    <location>
        <begin position="603"/>
        <end position="617"/>
    </location>
</feature>
<evidence type="ECO:0000313" key="2">
    <source>
        <dbReference type="EMBL" id="CZT02834.1"/>
    </source>
</evidence>